<feature type="compositionally biased region" description="Pro residues" evidence="1">
    <location>
        <begin position="8"/>
        <end position="19"/>
    </location>
</feature>
<protein>
    <submittedName>
        <fullName evidence="2">Uncharacterized protein</fullName>
    </submittedName>
</protein>
<name>A0A0L0N3U7_TOLOC</name>
<feature type="compositionally biased region" description="Low complexity" evidence="1">
    <location>
        <begin position="32"/>
        <end position="97"/>
    </location>
</feature>
<dbReference type="Proteomes" id="UP000036947">
    <property type="component" value="Unassembled WGS sequence"/>
</dbReference>
<feature type="region of interest" description="Disordered" evidence="1">
    <location>
        <begin position="1"/>
        <end position="111"/>
    </location>
</feature>
<evidence type="ECO:0000313" key="2">
    <source>
        <dbReference type="EMBL" id="KND88701.1"/>
    </source>
</evidence>
<gene>
    <name evidence="2" type="ORF">TOPH_06608</name>
</gene>
<proteinExistence type="predicted"/>
<dbReference type="STRING" id="1163406.A0A0L0N3U7"/>
<keyword evidence="3" id="KW-1185">Reference proteome</keyword>
<reference evidence="2 3" key="1">
    <citation type="journal article" date="2015" name="BMC Genomics">
        <title>The genome of the truffle-parasite Tolypocladium ophioglossoides and the evolution of antifungal peptaibiotics.</title>
        <authorList>
            <person name="Quandt C.A."/>
            <person name="Bushley K.E."/>
            <person name="Spatafora J.W."/>
        </authorList>
    </citation>
    <scope>NUCLEOTIDE SEQUENCE [LARGE SCALE GENOMIC DNA]</scope>
    <source>
        <strain evidence="2 3">CBS 100239</strain>
    </source>
</reference>
<evidence type="ECO:0000256" key="1">
    <source>
        <dbReference type="SAM" id="MobiDB-lite"/>
    </source>
</evidence>
<sequence>MANKGDEPPPAYGAPPQAPRPAYGAGSPGPYQQNQQGQQGFYPRGQQNYYQQPQPQQQQQGYYQPGPQMGYYNQQQSGPYPAGQGPYPPQGYYGPQGQYPPGPGYAPQERQQRNPGLLEGLLAGLAVIWNGIHEIEKFCEHAPATDGGVLITRESSGKVVGEGLRWWSLARLIGGNTLFGSQRALFLGRLRTVGS</sequence>
<organism evidence="2 3">
    <name type="scientific">Tolypocladium ophioglossoides (strain CBS 100239)</name>
    <name type="common">Snaketongue truffleclub</name>
    <name type="synonym">Elaphocordyceps ophioglossoides</name>
    <dbReference type="NCBI Taxonomy" id="1163406"/>
    <lineage>
        <taxon>Eukaryota</taxon>
        <taxon>Fungi</taxon>
        <taxon>Dikarya</taxon>
        <taxon>Ascomycota</taxon>
        <taxon>Pezizomycotina</taxon>
        <taxon>Sordariomycetes</taxon>
        <taxon>Hypocreomycetidae</taxon>
        <taxon>Hypocreales</taxon>
        <taxon>Ophiocordycipitaceae</taxon>
        <taxon>Tolypocladium</taxon>
    </lineage>
</organism>
<accession>A0A0L0N3U7</accession>
<dbReference type="EMBL" id="LFRF01000023">
    <property type="protein sequence ID" value="KND88701.1"/>
    <property type="molecule type" value="Genomic_DNA"/>
</dbReference>
<dbReference type="OrthoDB" id="10653457at2759"/>
<evidence type="ECO:0000313" key="3">
    <source>
        <dbReference type="Proteomes" id="UP000036947"/>
    </source>
</evidence>
<dbReference type="AlphaFoldDB" id="A0A0L0N3U7"/>
<comment type="caution">
    <text evidence="2">The sequence shown here is derived from an EMBL/GenBank/DDBJ whole genome shotgun (WGS) entry which is preliminary data.</text>
</comment>